<dbReference type="SMART" id="SM00322">
    <property type="entry name" value="KH"/>
    <property type="match status" value="2"/>
</dbReference>
<feature type="domain" description="K Homology" evidence="4">
    <location>
        <begin position="52"/>
        <end position="153"/>
    </location>
</feature>
<dbReference type="PROSITE" id="PS50084">
    <property type="entry name" value="KH_TYPE_1"/>
    <property type="match status" value="1"/>
</dbReference>
<dbReference type="Proteomes" id="UP001432322">
    <property type="component" value="Unassembled WGS sequence"/>
</dbReference>
<feature type="domain" description="K Homology" evidence="4">
    <location>
        <begin position="158"/>
        <end position="226"/>
    </location>
</feature>
<keyword evidence="2" id="KW-0694">RNA-binding</keyword>
<dbReference type="InterPro" id="IPR004087">
    <property type="entry name" value="KH_dom"/>
</dbReference>
<dbReference type="Gene3D" id="3.30.310.210">
    <property type="match status" value="1"/>
</dbReference>
<dbReference type="PANTHER" id="PTHR10288">
    <property type="entry name" value="KH DOMAIN CONTAINING RNA BINDING PROTEIN"/>
    <property type="match status" value="1"/>
</dbReference>
<sequence length="262" mass="29726">MVESTGLSKWWLGGIAGAVIVPSSAFLLWKTLSSKTVAESAPKIPLYGEGRARLEKFIFIDSDYVGVVLGRHLRNIRKIEYETRTFINLISYGPNEMAHNIDALRAYEYAASNWDNEEEVPVAKDERSHFLRVHAQTKEQITLVELAIEALIADSKRRKNREEIKIPAGAVGFVIGKNGDRIKKLSRQYRVRAIITQEGGEYEMVQLEGTPEGIEGAKTRILEMVDWSVKPSYDENVELSVEEQIKQMVELKEQLEAATEMW</sequence>
<feature type="transmembrane region" description="Helical" evidence="3">
    <location>
        <begin position="12"/>
        <end position="29"/>
    </location>
</feature>
<evidence type="ECO:0000256" key="3">
    <source>
        <dbReference type="SAM" id="Phobius"/>
    </source>
</evidence>
<evidence type="ECO:0000313" key="6">
    <source>
        <dbReference type="Proteomes" id="UP001432322"/>
    </source>
</evidence>
<dbReference type="EMBL" id="BTSY01000006">
    <property type="protein sequence ID" value="GMT32517.1"/>
    <property type="molecule type" value="Genomic_DNA"/>
</dbReference>
<dbReference type="GO" id="GO:0003723">
    <property type="term" value="F:RNA binding"/>
    <property type="evidence" value="ECO:0007669"/>
    <property type="project" value="UniProtKB-UniRule"/>
</dbReference>
<evidence type="ECO:0000256" key="1">
    <source>
        <dbReference type="ARBA" id="ARBA00022737"/>
    </source>
</evidence>
<evidence type="ECO:0000256" key="2">
    <source>
        <dbReference type="PROSITE-ProRule" id="PRU00117"/>
    </source>
</evidence>
<keyword evidence="3" id="KW-1133">Transmembrane helix</keyword>
<proteinExistence type="predicted"/>
<evidence type="ECO:0000259" key="4">
    <source>
        <dbReference type="SMART" id="SM00322"/>
    </source>
</evidence>
<gene>
    <name evidence="5" type="ORF">PFISCL1PPCAC_23814</name>
</gene>
<dbReference type="AlphaFoldDB" id="A0AAV5WRX5"/>
<keyword evidence="6" id="KW-1185">Reference proteome</keyword>
<keyword evidence="3" id="KW-0812">Transmembrane</keyword>
<protein>
    <recommendedName>
        <fullName evidence="4">K Homology domain-containing protein</fullName>
    </recommendedName>
</protein>
<keyword evidence="1" id="KW-0677">Repeat</keyword>
<dbReference type="InterPro" id="IPR004088">
    <property type="entry name" value="KH_dom_type_1"/>
</dbReference>
<dbReference type="InterPro" id="IPR036612">
    <property type="entry name" value="KH_dom_type_1_sf"/>
</dbReference>
<evidence type="ECO:0000313" key="5">
    <source>
        <dbReference type="EMBL" id="GMT32517.1"/>
    </source>
</evidence>
<name>A0AAV5WRX5_9BILA</name>
<dbReference type="Pfam" id="PF00013">
    <property type="entry name" value="KH_1"/>
    <property type="match status" value="1"/>
</dbReference>
<reference evidence="5" key="1">
    <citation type="submission" date="2023-10" db="EMBL/GenBank/DDBJ databases">
        <title>Genome assembly of Pristionchus species.</title>
        <authorList>
            <person name="Yoshida K."/>
            <person name="Sommer R.J."/>
        </authorList>
    </citation>
    <scope>NUCLEOTIDE SEQUENCE</scope>
    <source>
        <strain evidence="5">RS5133</strain>
    </source>
</reference>
<keyword evidence="3" id="KW-0472">Membrane</keyword>
<comment type="caution">
    <text evidence="5">The sequence shown here is derived from an EMBL/GenBank/DDBJ whole genome shotgun (WGS) entry which is preliminary data.</text>
</comment>
<organism evidence="5 6">
    <name type="scientific">Pristionchus fissidentatus</name>
    <dbReference type="NCBI Taxonomy" id="1538716"/>
    <lineage>
        <taxon>Eukaryota</taxon>
        <taxon>Metazoa</taxon>
        <taxon>Ecdysozoa</taxon>
        <taxon>Nematoda</taxon>
        <taxon>Chromadorea</taxon>
        <taxon>Rhabditida</taxon>
        <taxon>Rhabditina</taxon>
        <taxon>Diplogasteromorpha</taxon>
        <taxon>Diplogasteroidea</taxon>
        <taxon>Neodiplogasteridae</taxon>
        <taxon>Pristionchus</taxon>
    </lineage>
</organism>
<accession>A0AAV5WRX5</accession>
<dbReference type="SUPFAM" id="SSF54791">
    <property type="entry name" value="Eukaryotic type KH-domain (KH-domain type I)"/>
    <property type="match status" value="1"/>
</dbReference>